<feature type="binding site" evidence="4">
    <location>
        <position position="14"/>
    </location>
    <ligand>
        <name>Mg(2+)</name>
        <dbReference type="ChEBI" id="CHEBI:18420"/>
    </ligand>
</feature>
<comment type="caution">
    <text evidence="5">The sequence shown here is derived from an EMBL/GenBank/DDBJ whole genome shotgun (WGS) entry which is preliminary data.</text>
</comment>
<dbReference type="GO" id="GO:0005737">
    <property type="term" value="C:cytoplasm"/>
    <property type="evidence" value="ECO:0007669"/>
    <property type="project" value="TreeGrafter"/>
</dbReference>
<evidence type="ECO:0000256" key="1">
    <source>
        <dbReference type="PIRNR" id="PIRNR000915"/>
    </source>
</evidence>
<feature type="active site" description="Proton donor" evidence="2">
    <location>
        <position position="16"/>
    </location>
</feature>
<feature type="binding site" evidence="4">
    <location>
        <position position="210"/>
    </location>
    <ligand>
        <name>Mg(2+)</name>
        <dbReference type="ChEBI" id="CHEBI:18420"/>
    </ligand>
</feature>
<keyword evidence="4" id="KW-0479">Metal-binding</keyword>
<comment type="similarity">
    <text evidence="1">Belongs to the HAD-like hydrolase superfamily.</text>
</comment>
<evidence type="ECO:0000313" key="5">
    <source>
        <dbReference type="EMBL" id="MBK1789690.1"/>
    </source>
</evidence>
<dbReference type="AlphaFoldDB" id="A0A8J7SFU2"/>
<protein>
    <submittedName>
        <fullName evidence="5">HAD family hydrolase</fullName>
    </submittedName>
</protein>
<feature type="active site" description="Nucleophile" evidence="2">
    <location>
        <position position="14"/>
    </location>
</feature>
<dbReference type="Pfam" id="PF13344">
    <property type="entry name" value="Hydrolase_6"/>
    <property type="match status" value="1"/>
</dbReference>
<dbReference type="InterPro" id="IPR036412">
    <property type="entry name" value="HAD-like_sf"/>
</dbReference>
<dbReference type="PANTHER" id="PTHR19288">
    <property type="entry name" value="4-NITROPHENYLPHOSPHATASE-RELATED"/>
    <property type="match status" value="1"/>
</dbReference>
<keyword evidence="4" id="KW-0460">Magnesium</keyword>
<feature type="binding site" evidence="3">
    <location>
        <position position="185"/>
    </location>
    <ligand>
        <name>substrate</name>
    </ligand>
</feature>
<dbReference type="Pfam" id="PF13242">
    <property type="entry name" value="Hydrolase_like"/>
    <property type="match status" value="1"/>
</dbReference>
<proteinExistence type="inferred from homology"/>
<reference evidence="5" key="1">
    <citation type="submission" date="2021-01" db="EMBL/GenBank/DDBJ databases">
        <title>Modified the classification status of verrucomicrobia.</title>
        <authorList>
            <person name="Feng X."/>
        </authorList>
    </citation>
    <scope>NUCLEOTIDE SEQUENCE</scope>
    <source>
        <strain evidence="5">_KCTC 22039</strain>
    </source>
</reference>
<evidence type="ECO:0000256" key="3">
    <source>
        <dbReference type="PIRSR" id="PIRSR000915-2"/>
    </source>
</evidence>
<dbReference type="GO" id="GO:0046872">
    <property type="term" value="F:metal ion binding"/>
    <property type="evidence" value="ECO:0007669"/>
    <property type="project" value="UniProtKB-KW"/>
</dbReference>
<feature type="binding site" evidence="4">
    <location>
        <position position="16"/>
    </location>
    <ligand>
        <name>Mg(2+)</name>
        <dbReference type="ChEBI" id="CHEBI:18420"/>
    </ligand>
</feature>
<evidence type="ECO:0000313" key="6">
    <source>
        <dbReference type="Proteomes" id="UP000624703"/>
    </source>
</evidence>
<comment type="cofactor">
    <cofactor evidence="4">
        <name>Mg(2+)</name>
        <dbReference type="ChEBI" id="CHEBI:18420"/>
    </cofactor>
    <text evidence="4">Divalent metal ions. Mg(2+) is the most effective.</text>
</comment>
<dbReference type="Gene3D" id="3.40.50.1000">
    <property type="entry name" value="HAD superfamily/HAD-like"/>
    <property type="match status" value="2"/>
</dbReference>
<dbReference type="SFLD" id="SFLDS00003">
    <property type="entry name" value="Haloacid_Dehalogenase"/>
    <property type="match status" value="1"/>
</dbReference>
<dbReference type="InterPro" id="IPR006357">
    <property type="entry name" value="HAD-SF_hydro_IIA"/>
</dbReference>
<dbReference type="PIRSF" id="PIRSF000915">
    <property type="entry name" value="PGP-type_phosphatase"/>
    <property type="match status" value="1"/>
</dbReference>
<evidence type="ECO:0000256" key="2">
    <source>
        <dbReference type="PIRSR" id="PIRSR000915-1"/>
    </source>
</evidence>
<evidence type="ECO:0000256" key="4">
    <source>
        <dbReference type="PIRSR" id="PIRSR000915-3"/>
    </source>
</evidence>
<dbReference type="RefSeq" id="WP_200309733.1">
    <property type="nucleotide sequence ID" value="NZ_JAENIM010000008.1"/>
</dbReference>
<dbReference type="GO" id="GO:0016791">
    <property type="term" value="F:phosphatase activity"/>
    <property type="evidence" value="ECO:0007669"/>
    <property type="project" value="TreeGrafter"/>
</dbReference>
<dbReference type="SUPFAM" id="SSF56784">
    <property type="entry name" value="HAD-like"/>
    <property type="match status" value="1"/>
</dbReference>
<dbReference type="EMBL" id="JAENIM010000008">
    <property type="protein sequence ID" value="MBK1789690.1"/>
    <property type="molecule type" value="Genomic_DNA"/>
</dbReference>
<organism evidence="5 6">
    <name type="scientific">Persicirhabdus sediminis</name>
    <dbReference type="NCBI Taxonomy" id="454144"/>
    <lineage>
        <taxon>Bacteria</taxon>
        <taxon>Pseudomonadati</taxon>
        <taxon>Verrucomicrobiota</taxon>
        <taxon>Verrucomicrobiia</taxon>
        <taxon>Verrucomicrobiales</taxon>
        <taxon>Verrucomicrobiaceae</taxon>
        <taxon>Persicirhabdus</taxon>
    </lineage>
</organism>
<accession>A0A8J7SFU2</accession>
<gene>
    <name evidence="5" type="ORF">JIN82_00830</name>
</gene>
<keyword evidence="5" id="KW-0378">Hydrolase</keyword>
<dbReference type="CDD" id="cd07530">
    <property type="entry name" value="HAD_Pase_UmpH-like"/>
    <property type="match status" value="1"/>
</dbReference>
<dbReference type="Proteomes" id="UP000624703">
    <property type="component" value="Unassembled WGS sequence"/>
</dbReference>
<dbReference type="SFLD" id="SFLDG01139">
    <property type="entry name" value="C2.A:_Pyridoxal_Phosphate_Phos"/>
    <property type="match status" value="1"/>
</dbReference>
<sequence length="267" mass="28975">MNDNIHQKVGFLLDMDGVIYKGKKLIDGSAEFIAKLKEHDIPYLFLTNNSQRTRRDLALKLTRMGLETEPESILTCAIATARFLAEKKPDGTAYVIGENGLAAALDRNGITVVDDDADFVVVGEGRTINFENIEKAVRLVAKGAALIATNLDTTCPTDEGIRPGCGAIVAMIESATGIEAFSVGKPSPVMMRMARKTIGLRTDETIMVGDTMYTDVLGAVQMGYRSVLVLSGHTHEEDVKKYAYKPDLIASSLGGIPEGFFMIKKPE</sequence>
<dbReference type="NCBIfam" id="TIGR01460">
    <property type="entry name" value="HAD-SF-IIA"/>
    <property type="match status" value="1"/>
</dbReference>
<keyword evidence="6" id="KW-1185">Reference proteome</keyword>
<dbReference type="PANTHER" id="PTHR19288:SF46">
    <property type="entry name" value="HALOACID DEHALOGENASE-LIKE HYDROLASE DOMAIN-CONTAINING PROTEIN 2"/>
    <property type="match status" value="1"/>
</dbReference>
<dbReference type="InterPro" id="IPR023214">
    <property type="entry name" value="HAD_sf"/>
</dbReference>
<name>A0A8J7SFU2_9BACT</name>